<evidence type="ECO:0000256" key="14">
    <source>
        <dbReference type="ARBA" id="ARBA00045102"/>
    </source>
</evidence>
<dbReference type="InterPro" id="IPR032421">
    <property type="entry name" value="PMT_4TMC"/>
</dbReference>
<keyword evidence="8" id="KW-0677">Repeat</keyword>
<feature type="transmembrane region" description="Helical" evidence="15">
    <location>
        <begin position="560"/>
        <end position="580"/>
    </location>
</feature>
<dbReference type="EMBL" id="JAIZAY010000003">
    <property type="protein sequence ID" value="KAJ8045755.1"/>
    <property type="molecule type" value="Genomic_DNA"/>
</dbReference>
<name>A0A9Q1CJB9_HOLLE</name>
<dbReference type="InterPro" id="IPR027005">
    <property type="entry name" value="PMT-like"/>
</dbReference>
<evidence type="ECO:0000313" key="17">
    <source>
        <dbReference type="EMBL" id="KAJ8045755.1"/>
    </source>
</evidence>
<gene>
    <name evidence="17" type="ORF">HOLleu_08826</name>
</gene>
<feature type="transmembrane region" description="Helical" evidence="15">
    <location>
        <begin position="188"/>
        <end position="221"/>
    </location>
</feature>
<accession>A0A9Q1CJB9</accession>
<evidence type="ECO:0000256" key="12">
    <source>
        <dbReference type="ARBA" id="ARBA00039583"/>
    </source>
</evidence>
<dbReference type="Proteomes" id="UP001152320">
    <property type="component" value="Chromosome 3"/>
</dbReference>
<feature type="domain" description="MIR" evidence="16">
    <location>
        <begin position="429"/>
        <end position="485"/>
    </location>
</feature>
<evidence type="ECO:0000256" key="10">
    <source>
        <dbReference type="ARBA" id="ARBA00022989"/>
    </source>
</evidence>
<evidence type="ECO:0000256" key="13">
    <source>
        <dbReference type="ARBA" id="ARBA00045085"/>
    </source>
</evidence>
<dbReference type="OrthoDB" id="5561486at2759"/>
<dbReference type="PANTHER" id="PTHR10050:SF46">
    <property type="entry name" value="PROTEIN O-MANNOSYL-TRANSFERASE 2"/>
    <property type="match status" value="1"/>
</dbReference>
<comment type="catalytic activity">
    <reaction evidence="13">
        <text>a di-trans,poly-cis-dolichyl beta-D-mannosyl phosphate + L-threonyl-[protein] = 3-O-(alpha-D-mannosyl)-L-threonyl-[protein] + a di-trans,poly-cis-dolichyl phosphate + H(+)</text>
        <dbReference type="Rhea" id="RHEA:53396"/>
        <dbReference type="Rhea" id="RHEA-COMP:11060"/>
        <dbReference type="Rhea" id="RHEA-COMP:13547"/>
        <dbReference type="Rhea" id="RHEA-COMP:19498"/>
        <dbReference type="Rhea" id="RHEA-COMP:19501"/>
        <dbReference type="ChEBI" id="CHEBI:15378"/>
        <dbReference type="ChEBI" id="CHEBI:30013"/>
        <dbReference type="ChEBI" id="CHEBI:57683"/>
        <dbReference type="ChEBI" id="CHEBI:58211"/>
        <dbReference type="ChEBI" id="CHEBI:137323"/>
        <dbReference type="EC" id="2.4.1.109"/>
    </reaction>
</comment>
<evidence type="ECO:0000256" key="7">
    <source>
        <dbReference type="ARBA" id="ARBA00022692"/>
    </source>
</evidence>
<evidence type="ECO:0000259" key="16">
    <source>
        <dbReference type="PROSITE" id="PS50919"/>
    </source>
</evidence>
<evidence type="ECO:0000256" key="15">
    <source>
        <dbReference type="SAM" id="Phobius"/>
    </source>
</evidence>
<proteinExistence type="inferred from homology"/>
<dbReference type="InterPro" id="IPR016093">
    <property type="entry name" value="MIR_motif"/>
</dbReference>
<evidence type="ECO:0000256" key="11">
    <source>
        <dbReference type="ARBA" id="ARBA00023136"/>
    </source>
</evidence>
<dbReference type="Pfam" id="PF02366">
    <property type="entry name" value="PMT"/>
    <property type="match status" value="1"/>
</dbReference>
<evidence type="ECO:0000256" key="6">
    <source>
        <dbReference type="ARBA" id="ARBA00022679"/>
    </source>
</evidence>
<dbReference type="GO" id="GO:0004169">
    <property type="term" value="F:dolichyl-phosphate-mannose-protein mannosyltransferase activity"/>
    <property type="evidence" value="ECO:0007669"/>
    <property type="project" value="UniProtKB-EC"/>
</dbReference>
<organism evidence="17 18">
    <name type="scientific">Holothuria leucospilota</name>
    <name type="common">Black long sea cucumber</name>
    <name type="synonym">Mertensiothuria leucospilota</name>
    <dbReference type="NCBI Taxonomy" id="206669"/>
    <lineage>
        <taxon>Eukaryota</taxon>
        <taxon>Metazoa</taxon>
        <taxon>Echinodermata</taxon>
        <taxon>Eleutherozoa</taxon>
        <taxon>Echinozoa</taxon>
        <taxon>Holothuroidea</taxon>
        <taxon>Aspidochirotacea</taxon>
        <taxon>Aspidochirotida</taxon>
        <taxon>Holothuriidae</taxon>
        <taxon>Holothuria</taxon>
    </lineage>
</organism>
<reference evidence="17" key="1">
    <citation type="submission" date="2021-10" db="EMBL/GenBank/DDBJ databases">
        <title>Tropical sea cucumber genome reveals ecological adaptation and Cuvierian tubules defense mechanism.</title>
        <authorList>
            <person name="Chen T."/>
        </authorList>
    </citation>
    <scope>NUCLEOTIDE SEQUENCE</scope>
    <source>
        <strain evidence="17">Nanhai2018</strain>
        <tissue evidence="17">Muscle</tissue>
    </source>
</reference>
<feature type="transmembrane region" description="Helical" evidence="15">
    <location>
        <begin position="600"/>
        <end position="619"/>
    </location>
</feature>
<evidence type="ECO:0000256" key="8">
    <source>
        <dbReference type="ARBA" id="ARBA00022737"/>
    </source>
</evidence>
<feature type="transmembrane region" description="Helical" evidence="15">
    <location>
        <begin position="157"/>
        <end position="176"/>
    </location>
</feature>
<comment type="subcellular location">
    <subcellularLocation>
        <location evidence="1">Endoplasmic reticulum membrane</location>
        <topology evidence="1">Multi-pass membrane protein</topology>
    </subcellularLocation>
</comment>
<feature type="domain" description="MIR" evidence="16">
    <location>
        <begin position="297"/>
        <end position="353"/>
    </location>
</feature>
<dbReference type="GO" id="GO:0005789">
    <property type="term" value="C:endoplasmic reticulum membrane"/>
    <property type="evidence" value="ECO:0007669"/>
    <property type="project" value="UniProtKB-SubCell"/>
</dbReference>
<feature type="transmembrane region" description="Helical" evidence="15">
    <location>
        <begin position="105"/>
        <end position="123"/>
    </location>
</feature>
<dbReference type="InterPro" id="IPR003342">
    <property type="entry name" value="ArnT-like_N"/>
</dbReference>
<dbReference type="Pfam" id="PF16192">
    <property type="entry name" value="PMT_4TMC"/>
    <property type="match status" value="1"/>
</dbReference>
<sequence length="713" mass="81170">MSGNLQKGDHSKGRIYAISRPVTFISLSVLSFLTRYFKLDEPDHVCWDETHFGKMGSYYINRTFFFDVHPPLGKMLIGLAGSLSGYDGSFTFEAPGEKYENVNYMGMRILCATLGSLVIPLIYLTVLELSQSVAAASLASLFVLFDTGTLTLSQYILLDPILLFFIIAALFALVKFQSLSLKPFQVLWWFWMVMTGLFLACAFSVKWVGLFVILYAGAYTAWDIWRLLADLTLSKMILMKHFLARVLCLIIFPVLVYIAFFAVHFYTLNKSGPGDGFFSSGFQSKLIGNRLHNVSMPEKIAYGSVITLKNHRAAGGLLHSHPHLYPEGIGAQQQQVTAYAYKDENNLWLIKKYVEEDTPVGQHDHVNVEFVRNGDFVLLEHVMTQRNLHSHELSAPLTRNHHQVTCYGENGTGDVNDVWQVEVPGAPEGAIIKVVQTKLKLIHVLTGCALFSHSRTLPAWGWEQLEVTCNPYNRDQRTLWNVEDHLNPRLPNISFEVFRSSFLDSLIESHIVMAQGNSDLKPKEGEVTSQPWQWPINFRGQRFSGYNNTEVRIYLLGNPVIWWGNLLVLMLFPVALFIWLVRRERGLEEDVRLKNLNESAFTSCSWLFFGWCLHYLPFFMMGRVLYFHHYFPAYLFNCMLSGILINHSLVLLDCHLLPNREGALYSSGLVVISAITLQSYYIFHPLSYGMVGPLADEANSTLTGLKWLESWEI</sequence>
<comment type="similarity">
    <text evidence="3">Belongs to the glycosyltransferase 39 family.</text>
</comment>
<dbReference type="SUPFAM" id="SSF82109">
    <property type="entry name" value="MIR domain"/>
    <property type="match status" value="1"/>
</dbReference>
<evidence type="ECO:0000256" key="5">
    <source>
        <dbReference type="ARBA" id="ARBA00022676"/>
    </source>
</evidence>
<keyword evidence="11 15" id="KW-0472">Membrane</keyword>
<dbReference type="EC" id="2.4.1.109" evidence="4"/>
<evidence type="ECO:0000256" key="9">
    <source>
        <dbReference type="ARBA" id="ARBA00022824"/>
    </source>
</evidence>
<feature type="transmembrane region" description="Helical" evidence="15">
    <location>
        <begin position="15"/>
        <end position="33"/>
    </location>
</feature>
<dbReference type="PROSITE" id="PS50919">
    <property type="entry name" value="MIR"/>
    <property type="match status" value="3"/>
</dbReference>
<dbReference type="InterPro" id="IPR036300">
    <property type="entry name" value="MIR_dom_sf"/>
</dbReference>
<keyword evidence="18" id="KW-1185">Reference proteome</keyword>
<keyword evidence="10 15" id="KW-1133">Transmembrane helix</keyword>
<feature type="transmembrane region" description="Helical" evidence="15">
    <location>
        <begin position="631"/>
        <end position="652"/>
    </location>
</feature>
<evidence type="ECO:0000256" key="3">
    <source>
        <dbReference type="ARBA" id="ARBA00007222"/>
    </source>
</evidence>
<evidence type="ECO:0000256" key="2">
    <source>
        <dbReference type="ARBA" id="ARBA00004922"/>
    </source>
</evidence>
<keyword evidence="9" id="KW-0256">Endoplasmic reticulum</keyword>
<dbReference type="SMART" id="SM00472">
    <property type="entry name" value="MIR"/>
    <property type="match status" value="3"/>
</dbReference>
<dbReference type="AlphaFoldDB" id="A0A9Q1CJB9"/>
<feature type="transmembrane region" description="Helical" evidence="15">
    <location>
        <begin position="664"/>
        <end position="683"/>
    </location>
</feature>
<evidence type="ECO:0000313" key="18">
    <source>
        <dbReference type="Proteomes" id="UP001152320"/>
    </source>
</evidence>
<dbReference type="PANTHER" id="PTHR10050">
    <property type="entry name" value="DOLICHYL-PHOSPHATE-MANNOSE--PROTEIN MANNOSYLTRANSFERASE"/>
    <property type="match status" value="1"/>
</dbReference>
<dbReference type="Gene3D" id="2.80.10.50">
    <property type="match status" value="1"/>
</dbReference>
<dbReference type="FunFam" id="2.80.10.50:FF:000026">
    <property type="entry name" value="Blast:Protein O-mannosyl-transferase 2"/>
    <property type="match status" value="1"/>
</dbReference>
<evidence type="ECO:0000256" key="4">
    <source>
        <dbReference type="ARBA" id="ARBA00012839"/>
    </source>
</evidence>
<keyword evidence="6" id="KW-0808">Transferase</keyword>
<comment type="pathway">
    <text evidence="2">Protein modification; protein glycosylation.</text>
</comment>
<dbReference type="CDD" id="cd23282">
    <property type="entry name" value="beta-trefoil_MIR_POMT2"/>
    <property type="match status" value="1"/>
</dbReference>
<keyword evidence="5" id="KW-0328">Glycosyltransferase</keyword>
<dbReference type="Pfam" id="PF02815">
    <property type="entry name" value="MIR"/>
    <property type="match status" value="1"/>
</dbReference>
<comment type="caution">
    <text evidence="17">The sequence shown here is derived from an EMBL/GenBank/DDBJ whole genome shotgun (WGS) entry which is preliminary data.</text>
</comment>
<protein>
    <recommendedName>
        <fullName evidence="12">Protein O-mannosyl-transferase 2</fullName>
        <ecNumber evidence="4">2.4.1.109</ecNumber>
    </recommendedName>
</protein>
<feature type="domain" description="MIR" evidence="16">
    <location>
        <begin position="368"/>
        <end position="424"/>
    </location>
</feature>
<comment type="catalytic activity">
    <reaction evidence="14">
        <text>a di-trans,poly-cis-dolichyl beta-D-mannosyl phosphate + L-seryl-[protein] = 3-O-(alpha-D-mannosyl)-L-seryl-[protein] + a di-trans,poly-cis-dolichyl phosphate + H(+)</text>
        <dbReference type="Rhea" id="RHEA:17377"/>
        <dbReference type="Rhea" id="RHEA-COMP:9863"/>
        <dbReference type="Rhea" id="RHEA-COMP:13546"/>
        <dbReference type="Rhea" id="RHEA-COMP:19498"/>
        <dbReference type="Rhea" id="RHEA-COMP:19501"/>
        <dbReference type="ChEBI" id="CHEBI:15378"/>
        <dbReference type="ChEBI" id="CHEBI:29999"/>
        <dbReference type="ChEBI" id="CHEBI:57683"/>
        <dbReference type="ChEBI" id="CHEBI:58211"/>
        <dbReference type="ChEBI" id="CHEBI:137321"/>
        <dbReference type="EC" id="2.4.1.109"/>
    </reaction>
</comment>
<feature type="transmembrane region" description="Helical" evidence="15">
    <location>
        <begin position="242"/>
        <end position="266"/>
    </location>
</feature>
<keyword evidence="7 15" id="KW-0812">Transmembrane</keyword>
<evidence type="ECO:0000256" key="1">
    <source>
        <dbReference type="ARBA" id="ARBA00004477"/>
    </source>
</evidence>